<dbReference type="Proteomes" id="UP000529637">
    <property type="component" value="Unassembled WGS sequence"/>
</dbReference>
<sequence>MGSNLPRSFALGAALLLAGVAQAAEITLYEHDDFRGRQITLRDGMRDLQGSGMNDRASSVIVRSGRWELCSDSGFKGYCQLFDRGEYRSIDGRLNDRVSSAREVFDERGRDADRRGGRDFDQRGGRDDDGRWRDRGGRADDDRRGGFDRGDRGTIRLYSRSDFQGRDIELERDVADLGSRDFNDRASSLVVTGGRWEVCSDAEFRGTCTIYERGRYPSLGRLQNQLSSVRRLR</sequence>
<feature type="chain" id="PRO_5031252322" evidence="4">
    <location>
        <begin position="24"/>
        <end position="233"/>
    </location>
</feature>
<evidence type="ECO:0000313" key="6">
    <source>
        <dbReference type="EMBL" id="NUZ05986.1"/>
    </source>
</evidence>
<dbReference type="PANTHER" id="PTHR11818">
    <property type="entry name" value="BETA/GAMMA CRYSTALLIN"/>
    <property type="match status" value="1"/>
</dbReference>
<gene>
    <name evidence="6" type="ORF">HQN59_09435</name>
</gene>
<keyword evidence="4" id="KW-0732">Signal</keyword>
<proteinExistence type="inferred from homology"/>
<evidence type="ECO:0000256" key="4">
    <source>
        <dbReference type="SAM" id="SignalP"/>
    </source>
</evidence>
<evidence type="ECO:0000256" key="2">
    <source>
        <dbReference type="ARBA" id="ARBA00022737"/>
    </source>
</evidence>
<feature type="signal peptide" evidence="4">
    <location>
        <begin position="1"/>
        <end position="23"/>
    </location>
</feature>
<dbReference type="Gene3D" id="2.60.20.10">
    <property type="entry name" value="Crystallins"/>
    <property type="match status" value="2"/>
</dbReference>
<dbReference type="InterPro" id="IPR050252">
    <property type="entry name" value="Beta/Gamma-Crystallin"/>
</dbReference>
<evidence type="ECO:0000259" key="5">
    <source>
        <dbReference type="PROSITE" id="PS50915"/>
    </source>
</evidence>
<evidence type="ECO:0000313" key="7">
    <source>
        <dbReference type="Proteomes" id="UP000529637"/>
    </source>
</evidence>
<dbReference type="Pfam" id="PF00030">
    <property type="entry name" value="Crystall"/>
    <property type="match status" value="2"/>
</dbReference>
<feature type="region of interest" description="Disordered" evidence="3">
    <location>
        <begin position="105"/>
        <end position="147"/>
    </location>
</feature>
<evidence type="ECO:0000256" key="3">
    <source>
        <dbReference type="SAM" id="MobiDB-lite"/>
    </source>
</evidence>
<dbReference type="PROSITE" id="PS50915">
    <property type="entry name" value="CRYSTALLIN_BETA_GAMMA"/>
    <property type="match status" value="2"/>
</dbReference>
<dbReference type="SMART" id="SM00247">
    <property type="entry name" value="XTALbg"/>
    <property type="match status" value="2"/>
</dbReference>
<dbReference type="EMBL" id="JABWMJ010000004">
    <property type="protein sequence ID" value="NUZ05986.1"/>
    <property type="molecule type" value="Genomic_DNA"/>
</dbReference>
<feature type="domain" description="Beta/gamma crystallin 'Greek key'" evidence="5">
    <location>
        <begin position="153"/>
        <end position="193"/>
    </location>
</feature>
<organism evidence="6 7">
    <name type="scientific">Piscinibacter koreensis</name>
    <dbReference type="NCBI Taxonomy" id="2742824"/>
    <lineage>
        <taxon>Bacteria</taxon>
        <taxon>Pseudomonadati</taxon>
        <taxon>Pseudomonadota</taxon>
        <taxon>Betaproteobacteria</taxon>
        <taxon>Burkholderiales</taxon>
        <taxon>Sphaerotilaceae</taxon>
        <taxon>Piscinibacter</taxon>
    </lineage>
</organism>
<keyword evidence="2" id="KW-0677">Repeat</keyword>
<dbReference type="AlphaFoldDB" id="A0A7Y6NML7"/>
<dbReference type="InterPro" id="IPR001064">
    <property type="entry name" value="Beta/gamma_crystallin"/>
</dbReference>
<feature type="domain" description="Beta/gamma crystallin 'Greek key'" evidence="5">
    <location>
        <begin position="24"/>
        <end position="64"/>
    </location>
</feature>
<dbReference type="RefSeq" id="WP_176068543.1">
    <property type="nucleotide sequence ID" value="NZ_JABWMJ010000004.1"/>
</dbReference>
<reference evidence="6 7" key="1">
    <citation type="submission" date="2020-06" db="EMBL/GenBank/DDBJ databases">
        <title>Schlegella sp. ID0723 isolated from air conditioner.</title>
        <authorList>
            <person name="Kim D.Y."/>
            <person name="Kim D.-U."/>
        </authorList>
    </citation>
    <scope>NUCLEOTIDE SEQUENCE [LARGE SCALE GENOMIC DNA]</scope>
    <source>
        <strain evidence="6 7">ID0723</strain>
    </source>
</reference>
<protein>
    <submittedName>
        <fullName evidence="6">Beta/gamma crystallin family protein</fullName>
    </submittedName>
</protein>
<evidence type="ECO:0000256" key="1">
    <source>
        <dbReference type="ARBA" id="ARBA00009646"/>
    </source>
</evidence>
<name>A0A7Y6NML7_9BURK</name>
<accession>A0A7Y6NML7</accession>
<dbReference type="SUPFAM" id="SSF49695">
    <property type="entry name" value="gamma-Crystallin-like"/>
    <property type="match status" value="2"/>
</dbReference>
<dbReference type="PANTHER" id="PTHR11818:SF42">
    <property type="entry name" value="VOLTAGE-GATED HYDROGEN CHANNEL 1"/>
    <property type="match status" value="1"/>
</dbReference>
<comment type="similarity">
    <text evidence="1">Belongs to the beta/gamma-crystallin family.</text>
</comment>
<comment type="caution">
    <text evidence="6">The sequence shown here is derived from an EMBL/GenBank/DDBJ whole genome shotgun (WGS) entry which is preliminary data.</text>
</comment>
<keyword evidence="7" id="KW-1185">Reference proteome</keyword>
<dbReference type="InterPro" id="IPR011024">
    <property type="entry name" value="G_crystallin-like"/>
</dbReference>